<protein>
    <recommendedName>
        <fullName evidence="1">F-box domain-containing protein</fullName>
    </recommendedName>
</protein>
<evidence type="ECO:0000259" key="1">
    <source>
        <dbReference type="PROSITE" id="PS50181"/>
    </source>
</evidence>
<dbReference type="AlphaFoldDB" id="G0PMJ2"/>
<dbReference type="EMBL" id="GL381407">
    <property type="protein sequence ID" value="EGT37738.1"/>
    <property type="molecule type" value="Genomic_DNA"/>
</dbReference>
<reference evidence="3" key="1">
    <citation type="submission" date="2011-07" db="EMBL/GenBank/DDBJ databases">
        <authorList>
            <consortium name="Caenorhabditis brenneri Sequencing and Analysis Consortium"/>
            <person name="Wilson R.K."/>
        </authorList>
    </citation>
    <scope>NUCLEOTIDE SEQUENCE [LARGE SCALE GENOMIC DNA]</scope>
    <source>
        <strain evidence="3">PB2801</strain>
    </source>
</reference>
<dbReference type="InterPro" id="IPR002900">
    <property type="entry name" value="DUF38/FTH_CAE_spp"/>
</dbReference>
<keyword evidence="3" id="KW-1185">Reference proteome</keyword>
<organism evidence="3">
    <name type="scientific">Caenorhabditis brenneri</name>
    <name type="common">Nematode worm</name>
    <dbReference type="NCBI Taxonomy" id="135651"/>
    <lineage>
        <taxon>Eukaryota</taxon>
        <taxon>Metazoa</taxon>
        <taxon>Ecdysozoa</taxon>
        <taxon>Nematoda</taxon>
        <taxon>Chromadorea</taxon>
        <taxon>Rhabditida</taxon>
        <taxon>Rhabditina</taxon>
        <taxon>Rhabditomorpha</taxon>
        <taxon>Rhabditoidea</taxon>
        <taxon>Rhabditidae</taxon>
        <taxon>Peloderinae</taxon>
        <taxon>Caenorhabditis</taxon>
    </lineage>
</organism>
<dbReference type="PANTHER" id="PTHR23015">
    <property type="entry name" value="UNCHARACTERIZED C.ELEGANS PROTEIN"/>
    <property type="match status" value="1"/>
</dbReference>
<dbReference type="InterPro" id="IPR040161">
    <property type="entry name" value="FB224"/>
</dbReference>
<feature type="domain" description="F-box" evidence="1">
    <location>
        <begin position="1"/>
        <end position="44"/>
    </location>
</feature>
<gene>
    <name evidence="2" type="ORF">CAEBREN_01783</name>
</gene>
<dbReference type="PROSITE" id="PS50181">
    <property type="entry name" value="FBOX"/>
    <property type="match status" value="1"/>
</dbReference>
<dbReference type="InterPro" id="IPR001810">
    <property type="entry name" value="F-box_dom"/>
</dbReference>
<dbReference type="Pfam" id="PF00646">
    <property type="entry name" value="F-box"/>
    <property type="match status" value="1"/>
</dbReference>
<dbReference type="OMA" id="FRTHDSR"/>
<evidence type="ECO:0000313" key="2">
    <source>
        <dbReference type="EMBL" id="EGT37738.1"/>
    </source>
</evidence>
<dbReference type="HOGENOM" id="CLU_1289967_0_0_1"/>
<dbReference type="InParanoid" id="G0PMJ2"/>
<dbReference type="CDD" id="cd22150">
    <property type="entry name" value="F-box_CeFBXA-like"/>
    <property type="match status" value="1"/>
</dbReference>
<dbReference type="GO" id="GO:0045087">
    <property type="term" value="P:innate immune response"/>
    <property type="evidence" value="ECO:0007669"/>
    <property type="project" value="TreeGrafter"/>
</dbReference>
<evidence type="ECO:0000313" key="3">
    <source>
        <dbReference type="Proteomes" id="UP000008068"/>
    </source>
</evidence>
<dbReference type="PANTHER" id="PTHR23015:SF4">
    <property type="entry name" value="DUF38 DOMAIN-CONTAINING PROTEIN-RELATED"/>
    <property type="match status" value="1"/>
</dbReference>
<sequence length="214" mass="24642">MDLPVKIFNKVAEDLKPMDRILLRQVSPSLQSFCDKLGPKFKKIELIMKANLNGFVLGKEEIEYKPLENGYVMSCNGVNAILKDGDWLDGMWNGLMACFNSENPKYAQRISPELIFNVKSVHFMCTYLEDGPQLLLPLLQPGYLENIEMRCSDDNVTYEKLAKTEQWKLAKTVRTDAGKPLKPDQLQYFRHLDQFDIKMDDLTLDELIALMRVS</sequence>
<proteinExistence type="predicted"/>
<accession>G0PMJ2</accession>
<dbReference type="Pfam" id="PF01827">
    <property type="entry name" value="FTH"/>
    <property type="match status" value="1"/>
</dbReference>
<dbReference type="Proteomes" id="UP000008068">
    <property type="component" value="Unassembled WGS sequence"/>
</dbReference>
<dbReference type="SMART" id="SM00256">
    <property type="entry name" value="FBOX"/>
    <property type="match status" value="1"/>
</dbReference>
<name>G0PMJ2_CAEBE</name>